<dbReference type="RefSeq" id="WP_194312956.1">
    <property type="nucleotide sequence ID" value="NZ_JADHEC010000040.1"/>
</dbReference>
<proteinExistence type="predicted"/>
<keyword evidence="1" id="KW-0808">Transferase</keyword>
<keyword evidence="2" id="KW-1185">Reference proteome</keyword>
<evidence type="ECO:0000313" key="1">
    <source>
        <dbReference type="EMBL" id="MBF2709721.1"/>
    </source>
</evidence>
<dbReference type="GO" id="GO:0016740">
    <property type="term" value="F:transferase activity"/>
    <property type="evidence" value="ECO:0007669"/>
    <property type="project" value="UniProtKB-KW"/>
</dbReference>
<comment type="caution">
    <text evidence="1">The sequence shown here is derived from an EMBL/GenBank/DDBJ whole genome shotgun (WGS) entry which is preliminary data.</text>
</comment>
<reference evidence="1" key="1">
    <citation type="submission" date="2020-11" db="EMBL/GenBank/DDBJ databases">
        <title>Genome of Flavobacterium soyangense.</title>
        <authorList>
            <person name="Liu Q."/>
            <person name="Xin Y.-H."/>
        </authorList>
    </citation>
    <scope>NUCLEOTIDE SEQUENCE</scope>
    <source>
        <strain evidence="1">CGMCC 1.13493</strain>
    </source>
</reference>
<accession>A0A930UE92</accession>
<dbReference type="Pfam" id="PF13528">
    <property type="entry name" value="Glyco_trans_1_3"/>
    <property type="match status" value="1"/>
</dbReference>
<dbReference type="Proteomes" id="UP000646211">
    <property type="component" value="Unassembled WGS sequence"/>
</dbReference>
<sequence>MKIFYAIQATGNGHISRAIQLYPYLQKFGSVDFFLSGNNASLNIDLPVKFKSDGCSLHYSKCGGLNYWDIAKNIQPIQMYKDAKSLPLKNYDVVINDFDSITSLACKLQKVHSVQFGHQASFFSEATPRPEKRTIMGEMILKHYAPSPKHIGLHFEKYDSFIHPPIIKDEIMQAEPKDLKHITVYLPSFQKDCLEKAFNKLSEQEFHWFLNDVTMKHKVGNITYYPVNQKLFNESLINCLGIITGGGFETPAEALYLGKKILSIPIRDHYEQECNAAALKKMGAPVVYEVGDNFEEIIEKWLNSAVIYPKIQANNIPETLQFLFDTYHNQKICNQKRTLLVEPFLYKN</sequence>
<protein>
    <submittedName>
        <fullName evidence="1">Glycosyl transferase</fullName>
    </submittedName>
</protein>
<dbReference type="SUPFAM" id="SSF53756">
    <property type="entry name" value="UDP-Glycosyltransferase/glycogen phosphorylase"/>
    <property type="match status" value="1"/>
</dbReference>
<dbReference type="Gene3D" id="3.40.50.2000">
    <property type="entry name" value="Glycogen Phosphorylase B"/>
    <property type="match status" value="1"/>
</dbReference>
<organism evidence="1 2">
    <name type="scientific">Flavobacterium soyangense</name>
    <dbReference type="NCBI Taxonomy" id="2023265"/>
    <lineage>
        <taxon>Bacteria</taxon>
        <taxon>Pseudomonadati</taxon>
        <taxon>Bacteroidota</taxon>
        <taxon>Flavobacteriia</taxon>
        <taxon>Flavobacteriales</taxon>
        <taxon>Flavobacteriaceae</taxon>
        <taxon>Flavobacterium</taxon>
    </lineage>
</organism>
<dbReference type="EMBL" id="JADHEC010000040">
    <property type="protein sequence ID" value="MBF2709721.1"/>
    <property type="molecule type" value="Genomic_DNA"/>
</dbReference>
<dbReference type="AlphaFoldDB" id="A0A930UE92"/>
<gene>
    <name evidence="1" type="ORF">IR213_14150</name>
</gene>
<name>A0A930UE92_9FLAO</name>
<evidence type="ECO:0000313" key="2">
    <source>
        <dbReference type="Proteomes" id="UP000646211"/>
    </source>
</evidence>